<feature type="compositionally biased region" description="Acidic residues" evidence="5">
    <location>
        <begin position="66"/>
        <end position="109"/>
    </location>
</feature>
<comment type="caution">
    <text evidence="8">The sequence shown here is derived from an EMBL/GenBank/DDBJ whole genome shotgun (WGS) entry which is preliminary data.</text>
</comment>
<feature type="region of interest" description="Disordered" evidence="5">
    <location>
        <begin position="46"/>
        <end position="149"/>
    </location>
</feature>
<keyword evidence="2 6" id="KW-0812">Transmembrane</keyword>
<dbReference type="EMBL" id="JANTYZ010000008">
    <property type="protein sequence ID" value="MCS3866013.1"/>
    <property type="molecule type" value="Genomic_DNA"/>
</dbReference>
<feature type="transmembrane region" description="Helical" evidence="6">
    <location>
        <begin position="6"/>
        <end position="26"/>
    </location>
</feature>
<keyword evidence="3 6" id="KW-1133">Transmembrane helix</keyword>
<feature type="compositionally biased region" description="Acidic residues" evidence="5">
    <location>
        <begin position="127"/>
        <end position="137"/>
    </location>
</feature>
<dbReference type="NCBIfam" id="TIGR01352">
    <property type="entry name" value="tonB_Cterm"/>
    <property type="match status" value="1"/>
</dbReference>
<evidence type="ECO:0000256" key="2">
    <source>
        <dbReference type="ARBA" id="ARBA00022692"/>
    </source>
</evidence>
<dbReference type="RefSeq" id="WP_013062364.1">
    <property type="nucleotide sequence ID" value="NZ_CALTRY010000013.1"/>
</dbReference>
<proteinExistence type="predicted"/>
<gene>
    <name evidence="8" type="ORF">GGP82_002582</name>
</gene>
<dbReference type="Proteomes" id="UP001155034">
    <property type="component" value="Unassembled WGS sequence"/>
</dbReference>
<comment type="subcellular location">
    <subcellularLocation>
        <location evidence="1">Membrane</location>
        <topology evidence="1">Single-pass membrane protein</topology>
    </subcellularLocation>
</comment>
<dbReference type="Pfam" id="PF03544">
    <property type="entry name" value="TonB_C"/>
    <property type="match status" value="1"/>
</dbReference>
<dbReference type="GO" id="GO:0055085">
    <property type="term" value="P:transmembrane transport"/>
    <property type="evidence" value="ECO:0007669"/>
    <property type="project" value="InterPro"/>
</dbReference>
<dbReference type="InterPro" id="IPR037682">
    <property type="entry name" value="TonB_C"/>
</dbReference>
<accession>A0A9X2QTP8</accession>
<name>A0A9X2QTP8_9BACT</name>
<evidence type="ECO:0000256" key="6">
    <source>
        <dbReference type="SAM" id="Phobius"/>
    </source>
</evidence>
<evidence type="ECO:0000256" key="4">
    <source>
        <dbReference type="ARBA" id="ARBA00023136"/>
    </source>
</evidence>
<evidence type="ECO:0000313" key="9">
    <source>
        <dbReference type="Proteomes" id="UP001155034"/>
    </source>
</evidence>
<organism evidence="8 9">
    <name type="scientific">Salinibacter ruber</name>
    <dbReference type="NCBI Taxonomy" id="146919"/>
    <lineage>
        <taxon>Bacteria</taxon>
        <taxon>Pseudomonadati</taxon>
        <taxon>Rhodothermota</taxon>
        <taxon>Rhodothermia</taxon>
        <taxon>Rhodothermales</taxon>
        <taxon>Salinibacteraceae</taxon>
        <taxon>Salinibacter</taxon>
    </lineage>
</organism>
<evidence type="ECO:0000313" key="8">
    <source>
        <dbReference type="EMBL" id="MCS3866013.1"/>
    </source>
</evidence>
<dbReference type="GO" id="GO:0016020">
    <property type="term" value="C:membrane"/>
    <property type="evidence" value="ECO:0007669"/>
    <property type="project" value="UniProtKB-SubCell"/>
</dbReference>
<sequence length="237" mass="26045">MSRSDWIGFATTVILHGGLALLFAFLTASRPRPAQLGYVEVEFGEFSPGQPVEATEQVEKTTTPEPQEEAPEPEAESDETAEEPESEPVNLPEEEQSEESVPPTEEETTVPEAEAQPETEQQADQQEPSEEPGEESGDPGSGSQEEAAAPYDIEGLDRDPERAPLPQYAEKVNARIRVRITVNPDGRIVRRVPLLKGNPELEAAVMDALQQWRFNALPPGAPQENQTGTITFTFRLE</sequence>
<evidence type="ECO:0000256" key="5">
    <source>
        <dbReference type="SAM" id="MobiDB-lite"/>
    </source>
</evidence>
<reference evidence="8" key="1">
    <citation type="submission" date="2022-08" db="EMBL/GenBank/DDBJ databases">
        <title>Genomic Encyclopedia of Type Strains, Phase V (KMG-V): Genome sequencing to study the core and pangenomes of soil and plant-associated prokaryotes.</title>
        <authorList>
            <person name="Whitman W."/>
        </authorList>
    </citation>
    <scope>NUCLEOTIDE SEQUENCE</scope>
    <source>
        <strain evidence="8">SP2016B</strain>
    </source>
</reference>
<evidence type="ECO:0000259" key="7">
    <source>
        <dbReference type="PROSITE" id="PS52015"/>
    </source>
</evidence>
<dbReference type="Gene3D" id="3.30.1150.10">
    <property type="match status" value="1"/>
</dbReference>
<dbReference type="SUPFAM" id="SSF74653">
    <property type="entry name" value="TolA/TonB C-terminal domain"/>
    <property type="match status" value="1"/>
</dbReference>
<evidence type="ECO:0000256" key="3">
    <source>
        <dbReference type="ARBA" id="ARBA00022989"/>
    </source>
</evidence>
<protein>
    <submittedName>
        <fullName evidence="8">Protein TonB</fullName>
    </submittedName>
</protein>
<feature type="compositionally biased region" description="Low complexity" evidence="5">
    <location>
        <begin position="110"/>
        <end position="126"/>
    </location>
</feature>
<dbReference type="PROSITE" id="PS52015">
    <property type="entry name" value="TONB_CTD"/>
    <property type="match status" value="1"/>
</dbReference>
<keyword evidence="4 6" id="KW-0472">Membrane</keyword>
<feature type="domain" description="TonB C-terminal" evidence="7">
    <location>
        <begin position="148"/>
        <end position="237"/>
    </location>
</feature>
<dbReference type="InterPro" id="IPR006260">
    <property type="entry name" value="TonB/TolA_C"/>
</dbReference>
<dbReference type="AlphaFoldDB" id="A0A9X2QTP8"/>
<evidence type="ECO:0000256" key="1">
    <source>
        <dbReference type="ARBA" id="ARBA00004167"/>
    </source>
</evidence>